<evidence type="ECO:0000313" key="1">
    <source>
        <dbReference type="EMBL" id="KAJ4967617.1"/>
    </source>
</evidence>
<name>A0A9Q0QPZ0_9MAGN</name>
<gene>
    <name evidence="1" type="ORF">NE237_019466</name>
</gene>
<evidence type="ECO:0000313" key="2">
    <source>
        <dbReference type="Proteomes" id="UP001141806"/>
    </source>
</evidence>
<comment type="caution">
    <text evidence="1">The sequence shown here is derived from an EMBL/GenBank/DDBJ whole genome shotgun (WGS) entry which is preliminary data.</text>
</comment>
<dbReference type="PANTHER" id="PTHR34996:SF3">
    <property type="entry name" value="OS06G0327400 PROTEIN"/>
    <property type="match status" value="1"/>
</dbReference>
<organism evidence="1 2">
    <name type="scientific">Protea cynaroides</name>
    <dbReference type="NCBI Taxonomy" id="273540"/>
    <lineage>
        <taxon>Eukaryota</taxon>
        <taxon>Viridiplantae</taxon>
        <taxon>Streptophyta</taxon>
        <taxon>Embryophyta</taxon>
        <taxon>Tracheophyta</taxon>
        <taxon>Spermatophyta</taxon>
        <taxon>Magnoliopsida</taxon>
        <taxon>Proteales</taxon>
        <taxon>Proteaceae</taxon>
        <taxon>Protea</taxon>
    </lineage>
</organism>
<protein>
    <submittedName>
        <fullName evidence="1">Uncharacterized protein</fullName>
    </submittedName>
</protein>
<sequence>MVLFEILGLLNHKQMGQSHLTHNRVGRRWNRTRGFRLSHRRFSLNRLRTRFLYFIRFVSRWKSSYGQAINSMKNSITRCRSCSRSFRKMEEKNFHLSDYRLGFHGRSNSFYSEAIADCLEFIKRSSVSVDDDSVVQR</sequence>
<dbReference type="AlphaFoldDB" id="A0A9Q0QPZ0"/>
<accession>A0A9Q0QPZ0</accession>
<dbReference type="Proteomes" id="UP001141806">
    <property type="component" value="Unassembled WGS sequence"/>
</dbReference>
<reference evidence="1" key="1">
    <citation type="journal article" date="2023" name="Plant J.">
        <title>The genome of the king protea, Protea cynaroides.</title>
        <authorList>
            <person name="Chang J."/>
            <person name="Duong T.A."/>
            <person name="Schoeman C."/>
            <person name="Ma X."/>
            <person name="Roodt D."/>
            <person name="Barker N."/>
            <person name="Li Z."/>
            <person name="Van de Peer Y."/>
            <person name="Mizrachi E."/>
        </authorList>
    </citation>
    <scope>NUCLEOTIDE SEQUENCE</scope>
    <source>
        <tissue evidence="1">Young leaves</tissue>
    </source>
</reference>
<dbReference type="PANTHER" id="PTHR34996">
    <property type="entry name" value="OS06G0327400 PROTEIN"/>
    <property type="match status" value="1"/>
</dbReference>
<dbReference type="OrthoDB" id="1716893at2759"/>
<keyword evidence="2" id="KW-1185">Reference proteome</keyword>
<dbReference type="EMBL" id="JAMYWD010000007">
    <property type="protein sequence ID" value="KAJ4967617.1"/>
    <property type="molecule type" value="Genomic_DNA"/>
</dbReference>
<proteinExistence type="predicted"/>